<evidence type="ECO:0000256" key="6">
    <source>
        <dbReference type="ARBA" id="ARBA00023157"/>
    </source>
</evidence>
<evidence type="ECO:0000313" key="12">
    <source>
        <dbReference type="Proteomes" id="UP000694892"/>
    </source>
</evidence>
<name>A0A974DMH5_XENLA</name>
<accession>A0A974DMH5</accession>
<evidence type="ECO:0000256" key="2">
    <source>
        <dbReference type="ARBA" id="ARBA00008215"/>
    </source>
</evidence>
<dbReference type="PANTHER" id="PTHR21462:SF5">
    <property type="entry name" value="CELL SURFACE GLYCOPROTEIN CD200 RECEPTOR 1-A"/>
    <property type="match status" value="1"/>
</dbReference>
<dbReference type="InterPro" id="IPR003598">
    <property type="entry name" value="Ig_sub2"/>
</dbReference>
<feature type="transmembrane region" description="Helical" evidence="9">
    <location>
        <begin position="591"/>
        <end position="615"/>
    </location>
</feature>
<dbReference type="InterPro" id="IPR003599">
    <property type="entry name" value="Ig_sub"/>
</dbReference>
<evidence type="ECO:0000256" key="1">
    <source>
        <dbReference type="ARBA" id="ARBA00004167"/>
    </source>
</evidence>
<evidence type="ECO:0000313" key="11">
    <source>
        <dbReference type="EMBL" id="OCT93671.1"/>
    </source>
</evidence>
<evidence type="ECO:0000256" key="4">
    <source>
        <dbReference type="ARBA" id="ARBA00022989"/>
    </source>
</evidence>
<evidence type="ECO:0000259" key="10">
    <source>
        <dbReference type="PROSITE" id="PS50835"/>
    </source>
</evidence>
<keyword evidence="3 9" id="KW-0812">Transmembrane</keyword>
<dbReference type="SMART" id="SM00408">
    <property type="entry name" value="IGc2"/>
    <property type="match status" value="2"/>
</dbReference>
<evidence type="ECO:0000256" key="5">
    <source>
        <dbReference type="ARBA" id="ARBA00023136"/>
    </source>
</evidence>
<dbReference type="Proteomes" id="UP000694892">
    <property type="component" value="Chromosome 2L"/>
</dbReference>
<dbReference type="Pfam" id="PF07686">
    <property type="entry name" value="V-set"/>
    <property type="match status" value="1"/>
</dbReference>
<feature type="domain" description="Ig-like" evidence="10">
    <location>
        <begin position="780"/>
        <end position="849"/>
    </location>
</feature>
<dbReference type="PANTHER" id="PTHR21462">
    <property type="entry name" value="CELL SURFACE GLYCOPROTEIN OX2 RECEPTOR PRECURSOR"/>
    <property type="match status" value="1"/>
</dbReference>
<dbReference type="SUPFAM" id="SSF48726">
    <property type="entry name" value="Immunoglobulin"/>
    <property type="match status" value="6"/>
</dbReference>
<dbReference type="InterPro" id="IPR013162">
    <property type="entry name" value="CD80_C2-set"/>
</dbReference>
<proteinExistence type="inferred from homology"/>
<dbReference type="GO" id="GO:0038023">
    <property type="term" value="F:signaling receptor activity"/>
    <property type="evidence" value="ECO:0007669"/>
    <property type="project" value="InterPro"/>
</dbReference>
<dbReference type="InterPro" id="IPR013783">
    <property type="entry name" value="Ig-like_fold"/>
</dbReference>
<comment type="subcellular location">
    <subcellularLocation>
        <location evidence="1">Membrane</location>
        <topology evidence="1">Single-pass membrane protein</topology>
    </subcellularLocation>
</comment>
<dbReference type="InterPro" id="IPR040012">
    <property type="entry name" value="CD200R"/>
</dbReference>
<keyword evidence="7" id="KW-0675">Receptor</keyword>
<dbReference type="InterPro" id="IPR007110">
    <property type="entry name" value="Ig-like_dom"/>
</dbReference>
<dbReference type="GO" id="GO:0150077">
    <property type="term" value="P:regulation of neuroinflammatory response"/>
    <property type="evidence" value="ECO:0007669"/>
    <property type="project" value="InterPro"/>
</dbReference>
<evidence type="ECO:0000256" key="9">
    <source>
        <dbReference type="SAM" id="Phobius"/>
    </source>
</evidence>
<dbReference type="PROSITE" id="PS50835">
    <property type="entry name" value="IG_LIKE"/>
    <property type="match status" value="4"/>
</dbReference>
<keyword evidence="8" id="KW-0325">Glycoprotein</keyword>
<protein>
    <recommendedName>
        <fullName evidence="10">Ig-like domain-containing protein</fullName>
    </recommendedName>
</protein>
<evidence type="ECO:0000256" key="3">
    <source>
        <dbReference type="ARBA" id="ARBA00022692"/>
    </source>
</evidence>
<dbReference type="InterPro" id="IPR013106">
    <property type="entry name" value="Ig_V-set"/>
</dbReference>
<reference evidence="12" key="1">
    <citation type="journal article" date="2016" name="Nature">
        <title>Genome evolution in the allotetraploid frog Xenopus laevis.</title>
        <authorList>
            <person name="Session A.M."/>
            <person name="Uno Y."/>
            <person name="Kwon T."/>
            <person name="Chapman J.A."/>
            <person name="Toyoda A."/>
            <person name="Takahashi S."/>
            <person name="Fukui A."/>
            <person name="Hikosaka A."/>
            <person name="Suzuki A."/>
            <person name="Kondo M."/>
            <person name="van Heeringen S.J."/>
            <person name="Quigley I."/>
            <person name="Heinz S."/>
            <person name="Ogino H."/>
            <person name="Ochi H."/>
            <person name="Hellsten U."/>
            <person name="Lyons J.B."/>
            <person name="Simakov O."/>
            <person name="Putnam N."/>
            <person name="Stites J."/>
            <person name="Kuroki Y."/>
            <person name="Tanaka T."/>
            <person name="Michiue T."/>
            <person name="Watanabe M."/>
            <person name="Bogdanovic O."/>
            <person name="Lister R."/>
            <person name="Georgiou G."/>
            <person name="Paranjpe S.S."/>
            <person name="van Kruijsbergen I."/>
            <person name="Shu S."/>
            <person name="Carlson J."/>
            <person name="Kinoshita T."/>
            <person name="Ohta Y."/>
            <person name="Mawaribuchi S."/>
            <person name="Jenkins J."/>
            <person name="Grimwood J."/>
            <person name="Schmutz J."/>
            <person name="Mitros T."/>
            <person name="Mozaffari S.V."/>
            <person name="Suzuki Y."/>
            <person name="Haramoto Y."/>
            <person name="Yamamoto T.S."/>
            <person name="Takagi C."/>
            <person name="Heald R."/>
            <person name="Miller K."/>
            <person name="Haudenschild C."/>
            <person name="Kitzman J."/>
            <person name="Nakayama T."/>
            <person name="Izutsu Y."/>
            <person name="Robert J."/>
            <person name="Fortriede J."/>
            <person name="Burns K."/>
            <person name="Lotay V."/>
            <person name="Karimi K."/>
            <person name="Yasuoka Y."/>
            <person name="Dichmann D.S."/>
            <person name="Flajnik M.F."/>
            <person name="Houston D.W."/>
            <person name="Shendure J."/>
            <person name="DuPasquier L."/>
            <person name="Vize P.D."/>
            <person name="Zorn A.M."/>
            <person name="Ito M."/>
            <person name="Marcotte E.M."/>
            <person name="Wallingford J.B."/>
            <person name="Ito Y."/>
            <person name="Asashima M."/>
            <person name="Ueno N."/>
            <person name="Matsuda Y."/>
            <person name="Veenstra G.J."/>
            <person name="Fujiyama A."/>
            <person name="Harland R.M."/>
            <person name="Taira M."/>
            <person name="Rokhsar D.S."/>
        </authorList>
    </citation>
    <scope>NUCLEOTIDE SEQUENCE [LARGE SCALE GENOMIC DNA]</scope>
    <source>
        <strain evidence="12">J</strain>
    </source>
</reference>
<dbReference type="GO" id="GO:0009897">
    <property type="term" value="C:external side of plasma membrane"/>
    <property type="evidence" value="ECO:0007669"/>
    <property type="project" value="TreeGrafter"/>
</dbReference>
<feature type="domain" description="Ig-like" evidence="10">
    <location>
        <begin position="408"/>
        <end position="495"/>
    </location>
</feature>
<dbReference type="EMBL" id="CM004468">
    <property type="protein sequence ID" value="OCT93671.1"/>
    <property type="molecule type" value="Genomic_DNA"/>
</dbReference>
<evidence type="ECO:0000256" key="7">
    <source>
        <dbReference type="ARBA" id="ARBA00023170"/>
    </source>
</evidence>
<gene>
    <name evidence="11" type="ORF">XELAEV_18011346mg</name>
</gene>
<feature type="transmembrane region" description="Helical" evidence="9">
    <location>
        <begin position="860"/>
        <end position="881"/>
    </location>
</feature>
<dbReference type="Gene3D" id="2.60.40.10">
    <property type="entry name" value="Immunoglobulins"/>
    <property type="match status" value="6"/>
</dbReference>
<dbReference type="Pfam" id="PF08205">
    <property type="entry name" value="C2-set_2"/>
    <property type="match status" value="3"/>
</dbReference>
<organism evidence="11 12">
    <name type="scientific">Xenopus laevis</name>
    <name type="common">African clawed frog</name>
    <dbReference type="NCBI Taxonomy" id="8355"/>
    <lineage>
        <taxon>Eukaryota</taxon>
        <taxon>Metazoa</taxon>
        <taxon>Chordata</taxon>
        <taxon>Craniata</taxon>
        <taxon>Vertebrata</taxon>
        <taxon>Euteleostomi</taxon>
        <taxon>Amphibia</taxon>
        <taxon>Batrachia</taxon>
        <taxon>Anura</taxon>
        <taxon>Pipoidea</taxon>
        <taxon>Pipidae</taxon>
        <taxon>Xenopodinae</taxon>
        <taxon>Xenopus</taxon>
        <taxon>Xenopus</taxon>
    </lineage>
</organism>
<comment type="similarity">
    <text evidence="2">Belongs to the CD200R family.</text>
</comment>
<evidence type="ECO:0000256" key="8">
    <source>
        <dbReference type="ARBA" id="ARBA00023180"/>
    </source>
</evidence>
<dbReference type="AlphaFoldDB" id="A0A974DMH5"/>
<sequence>MRSETFISFSTLYLQKRKLLLSKLYRQTPNAHHLHLHRRRSEMKDGVFALLISLVMVKADVSVLGGDTAVLECKHKTLTEDALIMITWKASWLHNSHCIYSFWKEKNLEFNNCSSRMGINSTSFRIYNAKVTDEGTYACELITIYGTFINHIILQVFVQPSVTLRLNTDRVPECRAHGGNPAANISWIPAAAHSITTDTTMQSDWTWTVTSKYCATNLSRVELTCVVSHPTFLYPQNKSMNVATSGSSTDHDHLHTYCLQQNIYDEDTLFTYSDLFGLYTKDCRDYFAAPLTLRDCVGDILQESLHYLNGKRLPPKFFDNRWLSLQGKLYVRGNLNYLSIGSKNCPWECEEEETQDHFLGDGRDIAQHNVRAEICPGNYLFYSSYISGREWGSLGIVFVLGGVSVLSGDTAVLECKHKVPTRDSIIMITWKVRRLDNTHCYYSKAENKKFSNCSNRTEFNSTSLRIYNATVTDDGTYTCEIVTAEGTFINHVSLQVLVQPSVTLELNKLGVPECRAHGGNPAANMWWTAEAVGSISTNTAMQPDRSWTVTSTYTVTSNNVTQVTCLVSHPTFVQPHVSSIRISSSTAGLGLLLWVRVTVSIIVVILGLLLLWILFKSNCSSFTKETALTIFTRIIYSGTFMMKSHLPALICLAFIHGNAEPPVSVTESVWVWTGNTTVLTCWHDPKDSLLMVTWKVPLLYNSHCSLSLSSENPTEQNNCSERMRQELTSLRIENTAVTDQGNYSCEIVNSLRTYFTSVLLEVLVQPSVTLKLNKLGVPECRAHGGNPAANMWWMAEAVGSISTNTAMQPDRSWTVTSTYTVTSNNVTQVTCLVSHPTFVQPHVSSIRISSSTAGLGRLSWVRVTVFIIVVIVGLFLIRMLFKSHGSSCLQDFLEQIKMPNLQEKEEKEDEEEEEEWSHTEMVAELRNLKGRVAVLETQNQP</sequence>
<feature type="domain" description="Ig-like" evidence="10">
    <location>
        <begin position="52"/>
        <end position="141"/>
    </location>
</feature>
<keyword evidence="4 9" id="KW-1133">Transmembrane helix</keyword>
<dbReference type="InterPro" id="IPR036179">
    <property type="entry name" value="Ig-like_dom_sf"/>
</dbReference>
<keyword evidence="6" id="KW-1015">Disulfide bond</keyword>
<keyword evidence="5 9" id="KW-0472">Membrane</keyword>
<dbReference type="SMART" id="SM00409">
    <property type="entry name" value="IG"/>
    <property type="match status" value="3"/>
</dbReference>
<feature type="domain" description="Ig-like" evidence="10">
    <location>
        <begin position="661"/>
        <end position="756"/>
    </location>
</feature>